<comment type="caution">
    <text evidence="1">The sequence shown here is derived from an EMBL/GenBank/DDBJ whole genome shotgun (WGS) entry which is preliminary data.</text>
</comment>
<evidence type="ECO:0000313" key="1">
    <source>
        <dbReference type="EMBL" id="KAI4329380.1"/>
    </source>
</evidence>
<accession>A0ACB9MYY6</accession>
<keyword evidence="2" id="KW-1185">Reference proteome</keyword>
<proteinExistence type="predicted"/>
<dbReference type="EMBL" id="CM039433">
    <property type="protein sequence ID" value="KAI4329380.1"/>
    <property type="molecule type" value="Genomic_DNA"/>
</dbReference>
<gene>
    <name evidence="1" type="ORF">L6164_021648</name>
</gene>
<protein>
    <submittedName>
        <fullName evidence="1">Uncharacterized protein</fullName>
    </submittedName>
</protein>
<dbReference type="Proteomes" id="UP000828941">
    <property type="component" value="Chromosome 8"/>
</dbReference>
<sequence>MRFLLRGSAPRPLSLPSILSLQFNSPRSILEMSAISVDLPEECWELVFRFLGHHRRLESLSLVCKQFLSIANRLRFSLTIYDPTILVLPRLFLRFPRLRIIDLSHFRGDLDRVLFQISRSGLDLDSLCLSNQKTLPLDGLRALSNSKMKKLKALICSKMKFLQDTDLVVIGDCFPFLQELDISFPGNSVDFSLTSLNDPETFVRPVSDSGIITLSSVLRNLRKVNLSGNYLVTDKSLLSLCNNCESLKEITLSGCNFITQIGIAYTILHRPNLTSISFSVIGNRRILGIPSIDLDLIDSLLSLKSLAAIDLSNSCISDELLCSIAEEGLPLKKLILQSCCNYTYAGISCLLSRCQSVQYLDLQKAEFLTDQNVRELSIFLGNVISVNLSDTYKLTNSTFFTLTRNCPLLKEIKMERTHLGVQGLEDSVMDFVVNTQVESLHLAHNIRLGNESMKQFASVCPNLEMLDLRSCYCFSEEGVVEILKRCRKIRHLCLAFCAGLELFEIDFEVPKLEVLNLSGSRISDEGLSIISKRCCGLVHLELESCSNVTAKGVKQVVENCRALRKINLKCCRKVPANIVAWMVFARPSLRKIMAPPSLDLSDSQRKLLLRHGCLVF</sequence>
<name>A0ACB9MYY6_BAUVA</name>
<evidence type="ECO:0000313" key="2">
    <source>
        <dbReference type="Proteomes" id="UP000828941"/>
    </source>
</evidence>
<organism evidence="1 2">
    <name type="scientific">Bauhinia variegata</name>
    <name type="common">Purple orchid tree</name>
    <name type="synonym">Phanera variegata</name>
    <dbReference type="NCBI Taxonomy" id="167791"/>
    <lineage>
        <taxon>Eukaryota</taxon>
        <taxon>Viridiplantae</taxon>
        <taxon>Streptophyta</taxon>
        <taxon>Embryophyta</taxon>
        <taxon>Tracheophyta</taxon>
        <taxon>Spermatophyta</taxon>
        <taxon>Magnoliopsida</taxon>
        <taxon>eudicotyledons</taxon>
        <taxon>Gunneridae</taxon>
        <taxon>Pentapetalae</taxon>
        <taxon>rosids</taxon>
        <taxon>fabids</taxon>
        <taxon>Fabales</taxon>
        <taxon>Fabaceae</taxon>
        <taxon>Cercidoideae</taxon>
        <taxon>Cercideae</taxon>
        <taxon>Bauhiniinae</taxon>
        <taxon>Bauhinia</taxon>
    </lineage>
</organism>
<reference evidence="1 2" key="1">
    <citation type="journal article" date="2022" name="DNA Res.">
        <title>Chromosomal-level genome assembly of the orchid tree Bauhinia variegata (Leguminosae; Cercidoideae) supports the allotetraploid origin hypothesis of Bauhinia.</title>
        <authorList>
            <person name="Zhong Y."/>
            <person name="Chen Y."/>
            <person name="Zheng D."/>
            <person name="Pang J."/>
            <person name="Liu Y."/>
            <person name="Luo S."/>
            <person name="Meng S."/>
            <person name="Qian L."/>
            <person name="Wei D."/>
            <person name="Dai S."/>
            <person name="Zhou R."/>
        </authorList>
    </citation>
    <scope>NUCLEOTIDE SEQUENCE [LARGE SCALE GENOMIC DNA]</scope>
    <source>
        <strain evidence="1">BV-YZ2020</strain>
    </source>
</reference>